<name>A0ABT6HPK1_9ACTN</name>
<keyword evidence="2" id="KW-1185">Reference proteome</keyword>
<sequence>MEAAFFLAFARTCGCHRAAVVPDAGAISSLEPVRLLRADITEAGLTAAEAALELALCFHHAVQDEREKVTAAVSRLRDLARGGDYVYYVDVAQFMAGVPLDQASGARWLDSEQRTRDRWRGLVIARRACVDARR</sequence>
<accession>A0ABT6HPK1</accession>
<proteinExistence type="predicted"/>
<reference evidence="1 2" key="1">
    <citation type="submission" date="2023-04" db="EMBL/GenBank/DDBJ databases">
        <title>Streptomyces chengmaiensis sp. nov. isolated from the stem of mangrove plant in Hainan.</title>
        <authorList>
            <person name="Huang X."/>
            <person name="Zhou S."/>
            <person name="Chu X."/>
            <person name="Xie Y."/>
            <person name="Lin Y."/>
        </authorList>
    </citation>
    <scope>NUCLEOTIDE SEQUENCE [LARGE SCALE GENOMIC DNA]</scope>
    <source>
        <strain evidence="1 2">HNM0663</strain>
    </source>
</reference>
<dbReference type="RefSeq" id="WP_279929205.1">
    <property type="nucleotide sequence ID" value="NZ_JARWBG010000019.1"/>
</dbReference>
<dbReference type="Proteomes" id="UP001223144">
    <property type="component" value="Unassembled WGS sequence"/>
</dbReference>
<organism evidence="1 2">
    <name type="scientific">Streptomyces chengmaiensis</name>
    <dbReference type="NCBI Taxonomy" id="3040919"/>
    <lineage>
        <taxon>Bacteria</taxon>
        <taxon>Bacillati</taxon>
        <taxon>Actinomycetota</taxon>
        <taxon>Actinomycetes</taxon>
        <taxon>Kitasatosporales</taxon>
        <taxon>Streptomycetaceae</taxon>
        <taxon>Streptomyces</taxon>
    </lineage>
</organism>
<dbReference type="EMBL" id="JARWBG010000019">
    <property type="protein sequence ID" value="MDH2390621.1"/>
    <property type="molecule type" value="Genomic_DNA"/>
</dbReference>
<comment type="caution">
    <text evidence="1">The sequence shown here is derived from an EMBL/GenBank/DDBJ whole genome shotgun (WGS) entry which is preliminary data.</text>
</comment>
<evidence type="ECO:0000313" key="2">
    <source>
        <dbReference type="Proteomes" id="UP001223144"/>
    </source>
</evidence>
<gene>
    <name evidence="1" type="ORF">QCN29_17845</name>
</gene>
<evidence type="ECO:0000313" key="1">
    <source>
        <dbReference type="EMBL" id="MDH2390621.1"/>
    </source>
</evidence>
<protein>
    <submittedName>
        <fullName evidence="1">Uncharacterized protein</fullName>
    </submittedName>
</protein>